<evidence type="ECO:0000313" key="14">
    <source>
        <dbReference type="Proteomes" id="UP000229111"/>
    </source>
</evidence>
<evidence type="ECO:0000256" key="3">
    <source>
        <dbReference type="ARBA" id="ARBA00022630"/>
    </source>
</evidence>
<comment type="caution">
    <text evidence="10">The sequence shown here is derived from an EMBL/GenBank/DDBJ whole genome shotgun (WGS) entry which is preliminary data.</text>
</comment>
<evidence type="ECO:0000313" key="9">
    <source>
        <dbReference type="EMBL" id="PJI23771.1"/>
    </source>
</evidence>
<dbReference type="EMBL" id="PEKM01000001">
    <property type="protein sequence ID" value="PIK18996.1"/>
    <property type="molecule type" value="Genomic_DNA"/>
</dbReference>
<dbReference type="EMBL" id="PENG01000002">
    <property type="protein sequence ID" value="PJI26483.1"/>
    <property type="molecule type" value="Genomic_DNA"/>
</dbReference>
<evidence type="ECO:0000313" key="8">
    <source>
        <dbReference type="EMBL" id="PJI18902.1"/>
    </source>
</evidence>
<dbReference type="EMBL" id="PENF01000002">
    <property type="protein sequence ID" value="PJI18902.1"/>
    <property type="molecule type" value="Genomic_DNA"/>
</dbReference>
<dbReference type="PANTHER" id="PTHR43673:SF2">
    <property type="entry name" value="NITROREDUCTASE"/>
    <property type="match status" value="1"/>
</dbReference>
<name>A0A246ES50_PREIN</name>
<evidence type="ECO:0000256" key="4">
    <source>
        <dbReference type="ARBA" id="ARBA00022643"/>
    </source>
</evidence>
<reference evidence="8 13" key="2">
    <citation type="submission" date="2017-11" db="EMBL/GenBank/DDBJ databases">
        <title>Genome sequencing of Prevotella intermedia KCOM 2698.</title>
        <authorList>
            <person name="Kook J.-K."/>
            <person name="Park S.-N."/>
            <person name="Lim Y.K."/>
        </authorList>
    </citation>
    <scope>NUCLEOTIDE SEQUENCE [LARGE SCALE GENOMIC DNA]</scope>
    <source>
        <strain evidence="8 13">KCOM 2698</strain>
    </source>
</reference>
<feature type="domain" description="4Fe-4S ferredoxin-type" evidence="6">
    <location>
        <begin position="2"/>
        <end position="31"/>
    </location>
</feature>
<keyword evidence="3" id="KW-0285">Flavoprotein</keyword>
<evidence type="ECO:0000256" key="1">
    <source>
        <dbReference type="ARBA" id="ARBA00001917"/>
    </source>
</evidence>
<dbReference type="PROSITE" id="PS51379">
    <property type="entry name" value="4FE4S_FER_2"/>
    <property type="match status" value="2"/>
</dbReference>
<keyword evidence="5" id="KW-0560">Oxidoreductase</keyword>
<dbReference type="EMBL" id="PENH01000003">
    <property type="protein sequence ID" value="PJI23771.1"/>
    <property type="molecule type" value="Genomic_DNA"/>
</dbReference>
<reference evidence="11 15" key="3">
    <citation type="submission" date="2017-11" db="EMBL/GenBank/DDBJ databases">
        <title>Genome sequencing of Prevotella intermedia KCOM 2832.</title>
        <authorList>
            <person name="Kook J.-K."/>
            <person name="Park S.-N."/>
            <person name="Lim Y.K."/>
        </authorList>
    </citation>
    <scope>NUCLEOTIDE SEQUENCE [LARGE SCALE GENOMIC DNA]</scope>
    <source>
        <strain evidence="11 15">KCOM 2832</strain>
    </source>
</reference>
<evidence type="ECO:0000313" key="12">
    <source>
        <dbReference type="EMBL" id="PJI26483.1"/>
    </source>
</evidence>
<evidence type="ECO:0000313" key="13">
    <source>
        <dbReference type="Proteomes" id="UP000229102"/>
    </source>
</evidence>
<evidence type="ECO:0000259" key="6">
    <source>
        <dbReference type="PROSITE" id="PS51379"/>
    </source>
</evidence>
<dbReference type="InterPro" id="IPR017896">
    <property type="entry name" value="4Fe4S_Fe-S-bd"/>
</dbReference>
<dbReference type="InterPro" id="IPR029479">
    <property type="entry name" value="Nitroreductase"/>
</dbReference>
<dbReference type="Proteomes" id="UP000231201">
    <property type="component" value="Unassembled WGS sequence"/>
</dbReference>
<reference evidence="10 16" key="4">
    <citation type="submission" date="2017-11" db="EMBL/GenBank/DDBJ databases">
        <title>Genome sequencing of Prevotella intermedia KCOM 2833.</title>
        <authorList>
            <person name="Kook J.-K."/>
            <person name="Park S.-N."/>
            <person name="Lim Y.K."/>
        </authorList>
    </citation>
    <scope>NUCLEOTIDE SEQUENCE [LARGE SCALE GENOMIC DNA]</scope>
    <source>
        <strain evidence="10 16">KCOM 2833</strain>
    </source>
</reference>
<protein>
    <submittedName>
        <fullName evidence="10">Nitroreductase</fullName>
    </submittedName>
</protein>
<dbReference type="Gene3D" id="3.30.70.20">
    <property type="match status" value="1"/>
</dbReference>
<comment type="cofactor">
    <cofactor evidence="1">
        <name>FMN</name>
        <dbReference type="ChEBI" id="CHEBI:58210"/>
    </cofactor>
</comment>
<proteinExistence type="inferred from homology"/>
<evidence type="ECO:0000313" key="10">
    <source>
        <dbReference type="EMBL" id="PJI24302.1"/>
    </source>
</evidence>
<gene>
    <name evidence="7" type="ORF">CTI16_07985</name>
    <name evidence="8" type="ORF">CTM53_09885</name>
    <name evidence="11" type="ORF">CTM58_11455</name>
    <name evidence="12" type="ORF">CTM58_12330</name>
    <name evidence="10" type="ORF">CTM59_09275</name>
    <name evidence="9" type="ORF">CTM59_11115</name>
</gene>
<dbReference type="CDD" id="cd02143">
    <property type="entry name" value="nitroreductase_FeS-like"/>
    <property type="match status" value="1"/>
</dbReference>
<dbReference type="InterPro" id="IPR000415">
    <property type="entry name" value="Nitroreductase-like"/>
</dbReference>
<accession>A0A246ES50</accession>
<dbReference type="SUPFAM" id="SSF55469">
    <property type="entry name" value="FMN-dependent nitroreductase-like"/>
    <property type="match status" value="1"/>
</dbReference>
<dbReference type="GO" id="GO:0016491">
    <property type="term" value="F:oxidoreductase activity"/>
    <property type="evidence" value="ECO:0007669"/>
    <property type="project" value="UniProtKB-KW"/>
</dbReference>
<evidence type="ECO:0000256" key="5">
    <source>
        <dbReference type="ARBA" id="ARBA00023002"/>
    </source>
</evidence>
<reference evidence="7 14" key="1">
    <citation type="submission" date="2017-11" db="EMBL/GenBank/DDBJ databases">
        <title>Genome sequencing of Prevotella intermedia KCOM 1101.</title>
        <authorList>
            <person name="Kook J.-K."/>
            <person name="Park S.-N."/>
            <person name="Lim Y.K."/>
        </authorList>
    </citation>
    <scope>NUCLEOTIDE SEQUENCE [LARGE SCALE GENOMIC DNA]</scope>
    <source>
        <strain evidence="7 14">KCOM 1101</strain>
    </source>
</reference>
<dbReference type="Gene3D" id="3.40.109.10">
    <property type="entry name" value="NADH Oxidase"/>
    <property type="match status" value="1"/>
</dbReference>
<dbReference type="SUPFAM" id="SSF54862">
    <property type="entry name" value="4Fe-4S ferredoxins"/>
    <property type="match status" value="1"/>
</dbReference>
<dbReference type="Proteomes" id="UP000229884">
    <property type="component" value="Unassembled WGS sequence"/>
</dbReference>
<dbReference type="EMBL" id="PENG01000002">
    <property type="protein sequence ID" value="PJI26338.1"/>
    <property type="molecule type" value="Genomic_DNA"/>
</dbReference>
<comment type="similarity">
    <text evidence="2">Belongs to the nitroreductase family.</text>
</comment>
<evidence type="ECO:0000313" key="7">
    <source>
        <dbReference type="EMBL" id="PIK18996.1"/>
    </source>
</evidence>
<dbReference type="EMBL" id="PENH01000002">
    <property type="protein sequence ID" value="PJI24302.1"/>
    <property type="molecule type" value="Genomic_DNA"/>
</dbReference>
<dbReference type="Proteomes" id="UP000229102">
    <property type="component" value="Unassembled WGS sequence"/>
</dbReference>
<evidence type="ECO:0000313" key="15">
    <source>
        <dbReference type="Proteomes" id="UP000229884"/>
    </source>
</evidence>
<dbReference type="Proteomes" id="UP000229111">
    <property type="component" value="Unassembled WGS sequence"/>
</dbReference>
<sequence>MPQILIDRKTCSKCNTCATVCVMGIIDKSTALNYPTIPEEKLDYCLKCGHCESFCAQKALTLDFLLDEKINTSFLDSQIEPQNIALYIKSRRSVRHYSSKTVNKELIAKVIDIARYAPSGGNGQPVKWIVIHKPSEVNRVASLTVDWMRTIQNTSHPLADYVPAIISTWDSGLDLICHNAPHLLFAHVPIEPIDDPTEAIIALTHFDIAAPAFGIGTCWAGFVKLAIDNYKPLKDLLSIPEERKAACPMLFGYSSYKITSIPRRNPVDITWK</sequence>
<organism evidence="10 16">
    <name type="scientific">Prevotella intermedia</name>
    <dbReference type="NCBI Taxonomy" id="28131"/>
    <lineage>
        <taxon>Bacteria</taxon>
        <taxon>Pseudomonadati</taxon>
        <taxon>Bacteroidota</taxon>
        <taxon>Bacteroidia</taxon>
        <taxon>Bacteroidales</taxon>
        <taxon>Prevotellaceae</taxon>
        <taxon>Prevotella</taxon>
    </lineage>
</organism>
<evidence type="ECO:0000313" key="11">
    <source>
        <dbReference type="EMBL" id="PJI26338.1"/>
    </source>
</evidence>
<feature type="domain" description="4Fe-4S ferredoxin-type" evidence="6">
    <location>
        <begin position="36"/>
        <end position="65"/>
    </location>
</feature>
<keyword evidence="4" id="KW-0288">FMN</keyword>
<evidence type="ECO:0000256" key="2">
    <source>
        <dbReference type="ARBA" id="ARBA00007118"/>
    </source>
</evidence>
<dbReference type="PANTHER" id="PTHR43673">
    <property type="entry name" value="NAD(P)H NITROREDUCTASE YDGI-RELATED"/>
    <property type="match status" value="1"/>
</dbReference>
<evidence type="ECO:0000313" key="16">
    <source>
        <dbReference type="Proteomes" id="UP000231201"/>
    </source>
</evidence>
<dbReference type="AlphaFoldDB" id="A0A246ES50"/>
<dbReference type="Pfam" id="PF00881">
    <property type="entry name" value="Nitroreductase"/>
    <property type="match status" value="1"/>
</dbReference>